<protein>
    <submittedName>
        <fullName evidence="3">Uncharacterized protein</fullName>
    </submittedName>
</protein>
<gene>
    <name evidence="3" type="ORF">OSIN01602_LOCUS18995</name>
</gene>
<proteinExistence type="predicted"/>
<evidence type="ECO:0000313" key="3">
    <source>
        <dbReference type="EMBL" id="CAD9357544.1"/>
    </source>
</evidence>
<feature type="transmembrane region" description="Helical" evidence="2">
    <location>
        <begin position="69"/>
        <end position="89"/>
    </location>
</feature>
<feature type="region of interest" description="Disordered" evidence="1">
    <location>
        <begin position="1"/>
        <end position="41"/>
    </location>
</feature>
<reference evidence="3" key="1">
    <citation type="submission" date="2021-01" db="EMBL/GenBank/DDBJ databases">
        <authorList>
            <person name="Corre E."/>
            <person name="Pelletier E."/>
            <person name="Niang G."/>
            <person name="Scheremetjew M."/>
            <person name="Finn R."/>
            <person name="Kale V."/>
            <person name="Holt S."/>
            <person name="Cochrane G."/>
            <person name="Meng A."/>
            <person name="Brown T."/>
            <person name="Cohen L."/>
        </authorList>
    </citation>
    <scope>NUCLEOTIDE SEQUENCE</scope>
    <source>
        <strain evidence="3">Grunow 1884</strain>
    </source>
</reference>
<keyword evidence="2" id="KW-1133">Transmembrane helix</keyword>
<evidence type="ECO:0000256" key="1">
    <source>
        <dbReference type="SAM" id="MobiDB-lite"/>
    </source>
</evidence>
<feature type="compositionally biased region" description="Basic and acidic residues" evidence="1">
    <location>
        <begin position="1"/>
        <end position="17"/>
    </location>
</feature>
<evidence type="ECO:0000256" key="2">
    <source>
        <dbReference type="SAM" id="Phobius"/>
    </source>
</evidence>
<dbReference type="EMBL" id="HBGO01032941">
    <property type="protein sequence ID" value="CAD9357544.1"/>
    <property type="molecule type" value="Transcribed_RNA"/>
</dbReference>
<keyword evidence="2" id="KW-0812">Transmembrane</keyword>
<name>A0A7S2EU33_TRICV</name>
<accession>A0A7S2EU33</accession>
<organism evidence="3">
    <name type="scientific">Trieres chinensis</name>
    <name type="common">Marine centric diatom</name>
    <name type="synonym">Odontella sinensis</name>
    <dbReference type="NCBI Taxonomy" id="1514140"/>
    <lineage>
        <taxon>Eukaryota</taxon>
        <taxon>Sar</taxon>
        <taxon>Stramenopiles</taxon>
        <taxon>Ochrophyta</taxon>
        <taxon>Bacillariophyta</taxon>
        <taxon>Mediophyceae</taxon>
        <taxon>Biddulphiophycidae</taxon>
        <taxon>Eupodiscales</taxon>
        <taxon>Parodontellaceae</taxon>
        <taxon>Trieres</taxon>
    </lineage>
</organism>
<feature type="transmembrane region" description="Helical" evidence="2">
    <location>
        <begin position="101"/>
        <end position="128"/>
    </location>
</feature>
<dbReference type="AlphaFoldDB" id="A0A7S2EU33"/>
<keyword evidence="2" id="KW-0472">Membrane</keyword>
<sequence>MEVNEFNEHGRPQKADEESGGFNFEHPNRIPGSNDHNDTTPPTPSIIKKMGIAMVITSIGAFIPNYVSFLFVLLTMIISSILTCGLCCAGDYKLKPRARKLAIAILTSHCLVLILYIILFVAFMATAINMASEMDAIDPSSIINGLSIGSLAVGILILICNVLAVVCAVLFTRVC</sequence>
<feature type="transmembrane region" description="Helical" evidence="2">
    <location>
        <begin position="148"/>
        <end position="171"/>
    </location>
</feature>